<feature type="region of interest" description="Disordered" evidence="1">
    <location>
        <begin position="61"/>
        <end position="102"/>
    </location>
</feature>
<sequence>MAFLRSRLVIFIRLYFLLGSSYLRATNEDKKLDLELRLAPPGMNLSSEEPTQINDEVLSGSKQALPRSQKELVHQSSKRKRGRPELNLTEEQKAERKRKITKIYNQKYDENLKKDPKRYGKFLKRRRERTACLRKKQLQDPKRKAEIIEMRKKHKRTYHAKRKLKKLNAHLDTQE</sequence>
<feature type="compositionally biased region" description="Basic residues" evidence="1">
    <location>
        <begin position="153"/>
        <end position="168"/>
    </location>
</feature>
<protein>
    <submittedName>
        <fullName evidence="3">Uncharacterized protein</fullName>
    </submittedName>
</protein>
<dbReference type="RefSeq" id="XP_025356459.1">
    <property type="nucleotide sequence ID" value="XM_025497759.1"/>
</dbReference>
<feature type="chain" id="PRO_5016263824" evidence="2">
    <location>
        <begin position="26"/>
        <end position="175"/>
    </location>
</feature>
<dbReference type="AlphaFoldDB" id="A0A316VEV2"/>
<keyword evidence="4" id="KW-1185">Reference proteome</keyword>
<accession>A0A316VEV2</accession>
<gene>
    <name evidence="3" type="ORF">FA14DRAFT_155559</name>
</gene>
<evidence type="ECO:0000256" key="2">
    <source>
        <dbReference type="SAM" id="SignalP"/>
    </source>
</evidence>
<dbReference type="Proteomes" id="UP000245771">
    <property type="component" value="Unassembled WGS sequence"/>
</dbReference>
<proteinExistence type="predicted"/>
<keyword evidence="2" id="KW-0732">Signal</keyword>
<feature type="signal peptide" evidence="2">
    <location>
        <begin position="1"/>
        <end position="25"/>
    </location>
</feature>
<reference evidence="3 4" key="1">
    <citation type="journal article" date="2018" name="Mol. Biol. Evol.">
        <title>Broad Genomic Sampling Reveals a Smut Pathogenic Ancestry of the Fungal Clade Ustilaginomycotina.</title>
        <authorList>
            <person name="Kijpornyongpan T."/>
            <person name="Mondo S.J."/>
            <person name="Barry K."/>
            <person name="Sandor L."/>
            <person name="Lee J."/>
            <person name="Lipzen A."/>
            <person name="Pangilinan J."/>
            <person name="LaButti K."/>
            <person name="Hainaut M."/>
            <person name="Henrissat B."/>
            <person name="Grigoriev I.V."/>
            <person name="Spatafora J.W."/>
            <person name="Aime M.C."/>
        </authorList>
    </citation>
    <scope>NUCLEOTIDE SEQUENCE [LARGE SCALE GENOMIC DNA]</scope>
    <source>
        <strain evidence="3 4">MCA 3882</strain>
    </source>
</reference>
<name>A0A316VEV2_9BASI</name>
<feature type="region of interest" description="Disordered" evidence="1">
    <location>
        <begin position="153"/>
        <end position="175"/>
    </location>
</feature>
<evidence type="ECO:0000256" key="1">
    <source>
        <dbReference type="SAM" id="MobiDB-lite"/>
    </source>
</evidence>
<organism evidence="3 4">
    <name type="scientific">Meira miltonrushii</name>
    <dbReference type="NCBI Taxonomy" id="1280837"/>
    <lineage>
        <taxon>Eukaryota</taxon>
        <taxon>Fungi</taxon>
        <taxon>Dikarya</taxon>
        <taxon>Basidiomycota</taxon>
        <taxon>Ustilaginomycotina</taxon>
        <taxon>Exobasidiomycetes</taxon>
        <taxon>Exobasidiales</taxon>
        <taxon>Brachybasidiaceae</taxon>
        <taxon>Meira</taxon>
    </lineage>
</organism>
<dbReference type="InParanoid" id="A0A316VEV2"/>
<dbReference type="GeneID" id="37019540"/>
<evidence type="ECO:0000313" key="3">
    <source>
        <dbReference type="EMBL" id="PWN36157.1"/>
    </source>
</evidence>
<evidence type="ECO:0000313" key="4">
    <source>
        <dbReference type="Proteomes" id="UP000245771"/>
    </source>
</evidence>
<dbReference type="EMBL" id="KZ819603">
    <property type="protein sequence ID" value="PWN36157.1"/>
    <property type="molecule type" value="Genomic_DNA"/>
</dbReference>